<dbReference type="PANTHER" id="PTHR11844:SF33">
    <property type="entry name" value="TISSUE INHIBITOR OF METALLOPROTEINASE"/>
    <property type="match status" value="1"/>
</dbReference>
<proteinExistence type="predicted"/>
<dbReference type="RefSeq" id="WP_358141841.1">
    <property type="nucleotide sequence ID" value="NZ_JBFALK010000035.1"/>
</dbReference>
<dbReference type="Gene3D" id="2.40.50.120">
    <property type="match status" value="1"/>
</dbReference>
<feature type="signal peptide" evidence="5">
    <location>
        <begin position="1"/>
        <end position="25"/>
    </location>
</feature>
<keyword evidence="5" id="KW-0732">Signal</keyword>
<name>A0ABV3GT51_MICGL</name>
<evidence type="ECO:0000256" key="2">
    <source>
        <dbReference type="ARBA" id="ARBA00022525"/>
    </source>
</evidence>
<dbReference type="EMBL" id="JBFALK010000035">
    <property type="protein sequence ID" value="MEV0974810.1"/>
    <property type="molecule type" value="Genomic_DNA"/>
</dbReference>
<keyword evidence="7" id="KW-1185">Reference proteome</keyword>
<accession>A0ABV3GT51</accession>
<evidence type="ECO:0000256" key="3">
    <source>
        <dbReference type="SAM" id="MobiDB-lite"/>
    </source>
</evidence>
<keyword evidence="2" id="KW-0964">Secreted</keyword>
<feature type="region of interest" description="Disordered" evidence="3">
    <location>
        <begin position="170"/>
        <end position="197"/>
    </location>
</feature>
<sequence>MRYRLLAVLLLIIGTVAFTPSTACACSCMPLKPSQQMKGSASVFTGTVTAIRRIDGDPLGPTPPIVYTFRADQIYKGAAKAEFQVATNADSAACGYNFTVGSRYLVFASAGKSGLFQVDPGVRLHTSLCSGDQMVRPGTGPLRPRDGIVRDQDGYSGERLGKALLTALGKPTAAPAPTPSPAVTLTPNTSGSSSGDGRAPIGIYTGAAGAGAAIAFAGWRLLRRRPESD</sequence>
<evidence type="ECO:0000256" key="4">
    <source>
        <dbReference type="SAM" id="Phobius"/>
    </source>
</evidence>
<keyword evidence="4" id="KW-0812">Transmembrane</keyword>
<comment type="subcellular location">
    <subcellularLocation>
        <location evidence="1">Secreted</location>
    </subcellularLocation>
</comment>
<evidence type="ECO:0008006" key="8">
    <source>
        <dbReference type="Google" id="ProtNLM"/>
    </source>
</evidence>
<organism evidence="6 7">
    <name type="scientific">Microtetraspora glauca</name>
    <dbReference type="NCBI Taxonomy" id="1996"/>
    <lineage>
        <taxon>Bacteria</taxon>
        <taxon>Bacillati</taxon>
        <taxon>Actinomycetota</taxon>
        <taxon>Actinomycetes</taxon>
        <taxon>Streptosporangiales</taxon>
        <taxon>Streptosporangiaceae</taxon>
        <taxon>Microtetraspora</taxon>
    </lineage>
</organism>
<gene>
    <name evidence="6" type="ORF">AB0I59_39995</name>
</gene>
<protein>
    <recommendedName>
        <fullName evidence="8">Tissue inhibitor of metalloproteinase</fullName>
    </recommendedName>
</protein>
<reference evidence="6 7" key="1">
    <citation type="submission" date="2024-06" db="EMBL/GenBank/DDBJ databases">
        <title>The Natural Products Discovery Center: Release of the First 8490 Sequenced Strains for Exploring Actinobacteria Biosynthetic Diversity.</title>
        <authorList>
            <person name="Kalkreuter E."/>
            <person name="Kautsar S.A."/>
            <person name="Yang D."/>
            <person name="Bader C.D."/>
            <person name="Teijaro C.N."/>
            <person name="Fluegel L."/>
            <person name="Davis C.M."/>
            <person name="Simpson J.R."/>
            <person name="Lauterbach L."/>
            <person name="Steele A.D."/>
            <person name="Gui C."/>
            <person name="Meng S."/>
            <person name="Li G."/>
            <person name="Viehrig K."/>
            <person name="Ye F."/>
            <person name="Su P."/>
            <person name="Kiefer A.F."/>
            <person name="Nichols A."/>
            <person name="Cepeda A.J."/>
            <person name="Yan W."/>
            <person name="Fan B."/>
            <person name="Jiang Y."/>
            <person name="Adhikari A."/>
            <person name="Zheng C.-J."/>
            <person name="Schuster L."/>
            <person name="Cowan T.M."/>
            <person name="Smanski M.J."/>
            <person name="Chevrette M.G."/>
            <person name="De Carvalho L.P.S."/>
            <person name="Shen B."/>
        </authorList>
    </citation>
    <scope>NUCLEOTIDE SEQUENCE [LARGE SCALE GENOMIC DNA]</scope>
    <source>
        <strain evidence="6 7">NPDC050100</strain>
    </source>
</reference>
<dbReference type="SUPFAM" id="SSF50242">
    <property type="entry name" value="TIMP-like"/>
    <property type="match status" value="1"/>
</dbReference>
<dbReference type="InterPro" id="IPR001820">
    <property type="entry name" value="TIMP"/>
</dbReference>
<evidence type="ECO:0000256" key="5">
    <source>
        <dbReference type="SAM" id="SignalP"/>
    </source>
</evidence>
<feature type="transmembrane region" description="Helical" evidence="4">
    <location>
        <begin position="201"/>
        <end position="222"/>
    </location>
</feature>
<feature type="chain" id="PRO_5045296010" description="Tissue inhibitor of metalloproteinase" evidence="5">
    <location>
        <begin position="26"/>
        <end position="229"/>
    </location>
</feature>
<comment type="caution">
    <text evidence="6">The sequence shown here is derived from an EMBL/GenBank/DDBJ whole genome shotgun (WGS) entry which is preliminary data.</text>
</comment>
<evidence type="ECO:0000313" key="6">
    <source>
        <dbReference type="EMBL" id="MEV0974810.1"/>
    </source>
</evidence>
<keyword evidence="4" id="KW-0472">Membrane</keyword>
<dbReference type="PANTHER" id="PTHR11844">
    <property type="entry name" value="METALLOPROTEASE INHIBITOR"/>
    <property type="match status" value="1"/>
</dbReference>
<evidence type="ECO:0000256" key="1">
    <source>
        <dbReference type="ARBA" id="ARBA00004613"/>
    </source>
</evidence>
<dbReference type="InterPro" id="IPR008993">
    <property type="entry name" value="TIMP-like_OB-fold"/>
</dbReference>
<keyword evidence="4" id="KW-1133">Transmembrane helix</keyword>
<evidence type="ECO:0000313" key="7">
    <source>
        <dbReference type="Proteomes" id="UP001551675"/>
    </source>
</evidence>
<dbReference type="PROSITE" id="PS51257">
    <property type="entry name" value="PROKAR_LIPOPROTEIN"/>
    <property type="match status" value="1"/>
</dbReference>
<dbReference type="Proteomes" id="UP001551675">
    <property type="component" value="Unassembled WGS sequence"/>
</dbReference>